<keyword evidence="1" id="KW-1133">Transmembrane helix</keyword>
<keyword evidence="1" id="KW-0812">Transmembrane</keyword>
<keyword evidence="1" id="KW-0472">Membrane</keyword>
<proteinExistence type="predicted"/>
<reference evidence="2" key="1">
    <citation type="submission" date="2018-05" db="EMBL/GenBank/DDBJ databases">
        <authorList>
            <person name="Lanie J.A."/>
            <person name="Ng W.-L."/>
            <person name="Kazmierczak K.M."/>
            <person name="Andrzejewski T.M."/>
            <person name="Davidsen T.M."/>
            <person name="Wayne K.J."/>
            <person name="Tettelin H."/>
            <person name="Glass J.I."/>
            <person name="Rusch D."/>
            <person name="Podicherti R."/>
            <person name="Tsui H.-C.T."/>
            <person name="Winkler M.E."/>
        </authorList>
    </citation>
    <scope>NUCLEOTIDE SEQUENCE</scope>
</reference>
<dbReference type="EMBL" id="UINC01104771">
    <property type="protein sequence ID" value="SVC68187.1"/>
    <property type="molecule type" value="Genomic_DNA"/>
</dbReference>
<sequence>MSFNIFSGMTAYIVSGLIGATIGATITFALMHVGLPKNWFSIGYEVGLGTMKKPKKIPPECLDVFYQGKDFGSRDRPLPRWCLSCGSKLGGDAEPGYNHFYCSKICYQNRKKKIARRNR</sequence>
<feature type="transmembrane region" description="Helical" evidence="1">
    <location>
        <begin position="12"/>
        <end position="31"/>
    </location>
</feature>
<evidence type="ECO:0000313" key="2">
    <source>
        <dbReference type="EMBL" id="SVC68187.1"/>
    </source>
</evidence>
<protein>
    <submittedName>
        <fullName evidence="2">Uncharacterized protein</fullName>
    </submittedName>
</protein>
<evidence type="ECO:0000256" key="1">
    <source>
        <dbReference type="SAM" id="Phobius"/>
    </source>
</evidence>
<organism evidence="2">
    <name type="scientific">marine metagenome</name>
    <dbReference type="NCBI Taxonomy" id="408172"/>
    <lineage>
        <taxon>unclassified sequences</taxon>
        <taxon>metagenomes</taxon>
        <taxon>ecological metagenomes</taxon>
    </lineage>
</organism>
<name>A0A382P5S2_9ZZZZ</name>
<accession>A0A382P5S2</accession>
<dbReference type="AlphaFoldDB" id="A0A382P5S2"/>
<gene>
    <name evidence="2" type="ORF">METZ01_LOCUS321041</name>
</gene>